<dbReference type="GO" id="GO:0016301">
    <property type="term" value="F:kinase activity"/>
    <property type="evidence" value="ECO:0007669"/>
    <property type="project" value="UniProtKB-KW"/>
</dbReference>
<keyword evidence="1" id="KW-0418">Kinase</keyword>
<evidence type="ECO:0000313" key="2">
    <source>
        <dbReference type="Proteomes" id="UP000830375"/>
    </source>
</evidence>
<keyword evidence="2" id="KW-1185">Reference proteome</keyword>
<dbReference type="EMBL" id="JACTAM010000007">
    <property type="protein sequence ID" value="KAI2662105.1"/>
    <property type="molecule type" value="Genomic_DNA"/>
</dbReference>
<protein>
    <submittedName>
        <fullName evidence="1">Eukaryotic translation initiation factor 2-alpha kinase gcn-2</fullName>
    </submittedName>
</protein>
<gene>
    <name evidence="1" type="ORF">H4Q32_000871</name>
</gene>
<dbReference type="Proteomes" id="UP000830375">
    <property type="component" value="Unassembled WGS sequence"/>
</dbReference>
<name>A0ABQ8MGU4_LABRO</name>
<keyword evidence="1" id="KW-0808">Transferase</keyword>
<accession>A0ABQ8MGU4</accession>
<organism evidence="1 2">
    <name type="scientific">Labeo rohita</name>
    <name type="common">Indian major carp</name>
    <name type="synonym">Cyprinus rohita</name>
    <dbReference type="NCBI Taxonomy" id="84645"/>
    <lineage>
        <taxon>Eukaryota</taxon>
        <taxon>Metazoa</taxon>
        <taxon>Chordata</taxon>
        <taxon>Craniata</taxon>
        <taxon>Vertebrata</taxon>
        <taxon>Euteleostomi</taxon>
        <taxon>Actinopterygii</taxon>
        <taxon>Neopterygii</taxon>
        <taxon>Teleostei</taxon>
        <taxon>Ostariophysi</taxon>
        <taxon>Cypriniformes</taxon>
        <taxon>Cyprinidae</taxon>
        <taxon>Labeoninae</taxon>
        <taxon>Labeonini</taxon>
        <taxon>Labeo</taxon>
    </lineage>
</organism>
<sequence length="189" mass="21507">MVTDALLTCNVCGPHASLPPSSFPYGFLCRIQVDLPRRRRRRRRGKRGGIIVRRRMALLRIYYPQHASLPRGTESVHQSTAGQCPFDGPYRCLCPILPGFFSTPARIFSRPRRGGASLHNLRLVCRETQLEKTTSQLKIAFINARSLVNKTFLLNDFFYFASTGFSMYHGDLVKSRRVISIFRTGASRL</sequence>
<dbReference type="GO" id="GO:0003743">
    <property type="term" value="F:translation initiation factor activity"/>
    <property type="evidence" value="ECO:0007669"/>
    <property type="project" value="UniProtKB-KW"/>
</dbReference>
<keyword evidence="1" id="KW-0396">Initiation factor</keyword>
<comment type="caution">
    <text evidence="1">The sequence shown here is derived from an EMBL/GenBank/DDBJ whole genome shotgun (WGS) entry which is preliminary data.</text>
</comment>
<reference evidence="1 2" key="1">
    <citation type="submission" date="2022-01" db="EMBL/GenBank/DDBJ databases">
        <title>A high-quality chromosome-level genome assembly of rohu carp, Labeo rohita.</title>
        <authorList>
            <person name="Arick M.A. II"/>
            <person name="Hsu C.-Y."/>
            <person name="Magbanua Z."/>
            <person name="Pechanova O."/>
            <person name="Grover C."/>
            <person name="Miller E."/>
            <person name="Thrash A."/>
            <person name="Ezzel L."/>
            <person name="Alam S."/>
            <person name="Benzie J."/>
            <person name="Hamilton M."/>
            <person name="Karsi A."/>
            <person name="Lawrence M.L."/>
            <person name="Peterson D.G."/>
        </authorList>
    </citation>
    <scope>NUCLEOTIDE SEQUENCE [LARGE SCALE GENOMIC DNA]</scope>
    <source>
        <strain evidence="2">BAU-BD-2019</strain>
        <tissue evidence="1">Blood</tissue>
    </source>
</reference>
<evidence type="ECO:0000313" key="1">
    <source>
        <dbReference type="EMBL" id="KAI2662105.1"/>
    </source>
</evidence>
<keyword evidence="1" id="KW-0648">Protein biosynthesis</keyword>
<proteinExistence type="predicted"/>